<comment type="caution">
    <text evidence="1">The sequence shown here is derived from an EMBL/GenBank/DDBJ whole genome shotgun (WGS) entry which is preliminary data.</text>
</comment>
<dbReference type="AlphaFoldDB" id="A0A8X6RZ42"/>
<sequence length="160" mass="18859">MENNGLISVFRTLLYRQQQLRGATGERERKPYKERPKLKRQLAKAVASVFWDTQAILVIDYLEKGKTIHSEYYMVFLDQLNEKIKKKCTQMQKKKVLFHQGNAPCDKSMKMMVKLDELLFELLSHPPKGPDLAPNDYWLFADLKRMLQGKKFGIFCQMKK</sequence>
<dbReference type="PANTHER" id="PTHR46060">
    <property type="entry name" value="MARINER MOS1 TRANSPOSASE-LIKE PROTEIN"/>
    <property type="match status" value="1"/>
</dbReference>
<dbReference type="GO" id="GO:0003676">
    <property type="term" value="F:nucleic acid binding"/>
    <property type="evidence" value="ECO:0007669"/>
    <property type="project" value="InterPro"/>
</dbReference>
<gene>
    <name evidence="1" type="ORF">TNCV_1173441</name>
</gene>
<dbReference type="InterPro" id="IPR001888">
    <property type="entry name" value="Transposase_1"/>
</dbReference>
<accession>A0A8X6RZ42</accession>
<dbReference type="Proteomes" id="UP000887159">
    <property type="component" value="Unassembled WGS sequence"/>
</dbReference>
<dbReference type="PANTHER" id="PTHR46060:SF1">
    <property type="entry name" value="MARINER MOS1 TRANSPOSASE-LIKE PROTEIN"/>
    <property type="match status" value="1"/>
</dbReference>
<name>A0A8X6RZ42_TRICX</name>
<organism evidence="1 2">
    <name type="scientific">Trichonephila clavipes</name>
    <name type="common">Golden silk orbweaver</name>
    <name type="synonym">Nephila clavipes</name>
    <dbReference type="NCBI Taxonomy" id="2585209"/>
    <lineage>
        <taxon>Eukaryota</taxon>
        <taxon>Metazoa</taxon>
        <taxon>Ecdysozoa</taxon>
        <taxon>Arthropoda</taxon>
        <taxon>Chelicerata</taxon>
        <taxon>Arachnida</taxon>
        <taxon>Araneae</taxon>
        <taxon>Araneomorphae</taxon>
        <taxon>Entelegynae</taxon>
        <taxon>Araneoidea</taxon>
        <taxon>Nephilidae</taxon>
        <taxon>Trichonephila</taxon>
    </lineage>
</organism>
<dbReference type="InterPro" id="IPR052709">
    <property type="entry name" value="Transposase-MT_Hybrid"/>
</dbReference>
<evidence type="ECO:0000313" key="1">
    <source>
        <dbReference type="EMBL" id="GFY03386.1"/>
    </source>
</evidence>
<reference evidence="1" key="1">
    <citation type="submission" date="2020-08" db="EMBL/GenBank/DDBJ databases">
        <title>Multicomponent nature underlies the extraordinary mechanical properties of spider dragline silk.</title>
        <authorList>
            <person name="Kono N."/>
            <person name="Nakamura H."/>
            <person name="Mori M."/>
            <person name="Yoshida Y."/>
            <person name="Ohtoshi R."/>
            <person name="Malay A.D."/>
            <person name="Moran D.A.P."/>
            <person name="Tomita M."/>
            <person name="Numata K."/>
            <person name="Arakawa K."/>
        </authorList>
    </citation>
    <scope>NUCLEOTIDE SEQUENCE</scope>
</reference>
<dbReference type="Pfam" id="PF01359">
    <property type="entry name" value="Transposase_1"/>
    <property type="match status" value="1"/>
</dbReference>
<proteinExistence type="predicted"/>
<keyword evidence="2" id="KW-1185">Reference proteome</keyword>
<evidence type="ECO:0000313" key="2">
    <source>
        <dbReference type="Proteomes" id="UP000887159"/>
    </source>
</evidence>
<dbReference type="Gene3D" id="3.30.420.10">
    <property type="entry name" value="Ribonuclease H-like superfamily/Ribonuclease H"/>
    <property type="match status" value="1"/>
</dbReference>
<dbReference type="InterPro" id="IPR036397">
    <property type="entry name" value="RNaseH_sf"/>
</dbReference>
<dbReference type="EMBL" id="BMAU01021236">
    <property type="protein sequence ID" value="GFY03386.1"/>
    <property type="molecule type" value="Genomic_DNA"/>
</dbReference>
<protein>
    <submittedName>
        <fullName evidence="1">Mariner transposase</fullName>
    </submittedName>
</protein>